<dbReference type="OrthoDB" id="9797938at2"/>
<evidence type="ECO:0000313" key="3">
    <source>
        <dbReference type="Proteomes" id="UP000007374"/>
    </source>
</evidence>
<dbReference type="eggNOG" id="COG2030">
    <property type="taxonomic scope" value="Bacteria"/>
</dbReference>
<dbReference type="CDD" id="cd03454">
    <property type="entry name" value="YdeM"/>
    <property type="match status" value="1"/>
</dbReference>
<proteinExistence type="predicted"/>
<accession>K2P8T6</accession>
<name>K2P8T6_9HYPH</name>
<dbReference type="RefSeq" id="WP_009449793.1">
    <property type="nucleotide sequence ID" value="NZ_AMSI01000003.1"/>
</dbReference>
<dbReference type="InterPro" id="IPR002539">
    <property type="entry name" value="MaoC-like_dom"/>
</dbReference>
<evidence type="ECO:0000259" key="1">
    <source>
        <dbReference type="Pfam" id="PF01575"/>
    </source>
</evidence>
<dbReference type="PANTHER" id="PTHR43664">
    <property type="entry name" value="MONOAMINE OXIDASE-RELATED"/>
    <property type="match status" value="1"/>
</dbReference>
<comment type="caution">
    <text evidence="2">The sequence shown here is derived from an EMBL/GenBank/DDBJ whole genome shotgun (WGS) entry which is preliminary data.</text>
</comment>
<dbReference type="PATRIC" id="fig|1231190.3.peg.1296"/>
<keyword evidence="3" id="KW-1185">Reference proteome</keyword>
<feature type="domain" description="MaoC-like" evidence="1">
    <location>
        <begin position="22"/>
        <end position="110"/>
    </location>
</feature>
<sequence>MTDKKWAFEDLKEGITISLGEKAVSAEEIVAFASEFDAQPMHTDEEAGKASLLGGLAASGWHTCSLFMRMLYDAFIADSTAQGSPGITETRWRLPVLAGDTLSGGTTVIAARPLKSRPGIGIVTFRHQVTNQRGETVMEMENPVLFAMRETGAAA</sequence>
<dbReference type="SUPFAM" id="SSF54637">
    <property type="entry name" value="Thioesterase/thiol ester dehydrase-isomerase"/>
    <property type="match status" value="1"/>
</dbReference>
<dbReference type="InterPro" id="IPR029069">
    <property type="entry name" value="HotDog_dom_sf"/>
</dbReference>
<organism evidence="2 3">
    <name type="scientific">Nitratireductor indicus C115</name>
    <dbReference type="NCBI Taxonomy" id="1231190"/>
    <lineage>
        <taxon>Bacteria</taxon>
        <taxon>Pseudomonadati</taxon>
        <taxon>Pseudomonadota</taxon>
        <taxon>Alphaproteobacteria</taxon>
        <taxon>Hyphomicrobiales</taxon>
        <taxon>Phyllobacteriaceae</taxon>
        <taxon>Nitratireductor</taxon>
    </lineage>
</organism>
<dbReference type="AlphaFoldDB" id="K2P8T6"/>
<dbReference type="STRING" id="721133.SAMN05216176_10173"/>
<reference evidence="2 3" key="1">
    <citation type="journal article" date="2012" name="J. Bacteriol.">
        <title>Genome Sequence of Nitratireductor indicus Type Strain C115.</title>
        <authorList>
            <person name="Lai Q."/>
            <person name="Li G."/>
            <person name="Yu Z."/>
            <person name="Shao Z."/>
        </authorList>
    </citation>
    <scope>NUCLEOTIDE SEQUENCE [LARGE SCALE GENOMIC DNA]</scope>
    <source>
        <strain evidence="2 3">C115</strain>
    </source>
</reference>
<gene>
    <name evidence="2" type="ORF">NA8A_06148</name>
</gene>
<dbReference type="Pfam" id="PF01575">
    <property type="entry name" value="MaoC_dehydratas"/>
    <property type="match status" value="1"/>
</dbReference>
<dbReference type="EMBL" id="AMSI01000003">
    <property type="protein sequence ID" value="EKF43591.1"/>
    <property type="molecule type" value="Genomic_DNA"/>
</dbReference>
<dbReference type="InterPro" id="IPR052342">
    <property type="entry name" value="MCH/BMMD"/>
</dbReference>
<dbReference type="Proteomes" id="UP000007374">
    <property type="component" value="Unassembled WGS sequence"/>
</dbReference>
<protein>
    <submittedName>
        <fullName evidence="2">MaoC-like dehydratase</fullName>
    </submittedName>
</protein>
<evidence type="ECO:0000313" key="2">
    <source>
        <dbReference type="EMBL" id="EKF43591.1"/>
    </source>
</evidence>
<dbReference type="PANTHER" id="PTHR43664:SF1">
    <property type="entry name" value="BETA-METHYLMALYL-COA DEHYDRATASE"/>
    <property type="match status" value="1"/>
</dbReference>
<dbReference type="Gene3D" id="3.10.129.10">
    <property type="entry name" value="Hotdog Thioesterase"/>
    <property type="match status" value="1"/>
</dbReference>